<dbReference type="InterPro" id="IPR024034">
    <property type="entry name" value="ATPase_F1/V1_b/a_C"/>
</dbReference>
<evidence type="ECO:0000256" key="14">
    <source>
        <dbReference type="ARBA" id="ARBA00023196"/>
    </source>
</evidence>
<dbReference type="OrthoDB" id="16717at2759"/>
<dbReference type="SUPFAM" id="SSF52540">
    <property type="entry name" value="P-loop containing nucleoside triphosphate hydrolases"/>
    <property type="match status" value="1"/>
</dbReference>
<reference evidence="22" key="1">
    <citation type="submission" date="2020-11" db="EMBL/GenBank/DDBJ databases">
        <authorList>
            <person name="Tran Van P."/>
        </authorList>
    </citation>
    <scope>NUCLEOTIDE SEQUENCE</scope>
</reference>
<evidence type="ECO:0000256" key="11">
    <source>
        <dbReference type="ARBA" id="ARBA00023002"/>
    </source>
</evidence>
<dbReference type="FunFam" id="3.40.50.300:FF:000026">
    <property type="entry name" value="ATP synthase subunit beta"/>
    <property type="match status" value="1"/>
</dbReference>
<dbReference type="Gene3D" id="2.40.10.170">
    <property type="match status" value="1"/>
</dbReference>
<dbReference type="Pfam" id="PF22919">
    <property type="entry name" value="ATP-synt_VA_C"/>
    <property type="match status" value="1"/>
</dbReference>
<dbReference type="PANTHER" id="PTHR22836">
    <property type="entry name" value="WD40 REPEAT PROTEIN"/>
    <property type="match status" value="1"/>
</dbReference>
<dbReference type="InterPro" id="IPR002347">
    <property type="entry name" value="SDR_fam"/>
</dbReference>
<dbReference type="EMBL" id="CAJPEV010000763">
    <property type="protein sequence ID" value="CAG0888316.1"/>
    <property type="molecule type" value="Genomic_DNA"/>
</dbReference>
<evidence type="ECO:0000256" key="10">
    <source>
        <dbReference type="ARBA" id="ARBA00022967"/>
    </source>
</evidence>
<dbReference type="InterPro" id="IPR007873">
    <property type="entry name" value="Glycosyltransferase_ALG3"/>
</dbReference>
<dbReference type="InterPro" id="IPR004100">
    <property type="entry name" value="ATPase_F1/V1/A1_a/bsu_N"/>
</dbReference>
<dbReference type="InterPro" id="IPR000194">
    <property type="entry name" value="ATPase_F1/V1/A1_a/bsu_nucl-bd"/>
</dbReference>
<dbReference type="GO" id="GO:0016491">
    <property type="term" value="F:oxidoreductase activity"/>
    <property type="evidence" value="ECO:0007669"/>
    <property type="project" value="UniProtKB-KW"/>
</dbReference>
<dbReference type="CDD" id="cd00200">
    <property type="entry name" value="WD40"/>
    <property type="match status" value="1"/>
</dbReference>
<evidence type="ECO:0000256" key="5">
    <source>
        <dbReference type="ARBA" id="ARBA00022574"/>
    </source>
</evidence>
<evidence type="ECO:0000256" key="9">
    <source>
        <dbReference type="ARBA" id="ARBA00022840"/>
    </source>
</evidence>
<feature type="repeat" description="WD" evidence="17">
    <location>
        <begin position="453"/>
        <end position="494"/>
    </location>
</feature>
<keyword evidence="5 17" id="KW-0853">WD repeat</keyword>
<dbReference type="SMART" id="SM00320">
    <property type="entry name" value="WD40"/>
    <property type="match status" value="7"/>
</dbReference>
<evidence type="ECO:0000256" key="19">
    <source>
        <dbReference type="SAM" id="MobiDB-lite"/>
    </source>
</evidence>
<dbReference type="GO" id="GO:0046933">
    <property type="term" value="F:proton-transporting ATP synthase activity, rotational mechanism"/>
    <property type="evidence" value="ECO:0007669"/>
    <property type="project" value="InterPro"/>
</dbReference>
<evidence type="ECO:0000256" key="8">
    <source>
        <dbReference type="ARBA" id="ARBA00022781"/>
    </source>
</evidence>
<dbReference type="FunFam" id="1.10.1140.10:FF:000001">
    <property type="entry name" value="ATP synthase subunit beta"/>
    <property type="match status" value="1"/>
</dbReference>
<keyword evidence="15" id="KW-0539">Nucleus</keyword>
<dbReference type="PROSITE" id="PS50294">
    <property type="entry name" value="WD_REPEATS_REGION"/>
    <property type="match status" value="5"/>
</dbReference>
<dbReference type="FunFam" id="2.130.10.10:FF:000963">
    <property type="entry name" value="AGAP001362-PA-like protein"/>
    <property type="match status" value="1"/>
</dbReference>
<dbReference type="PROSITE" id="PS00061">
    <property type="entry name" value="ADH_SHORT"/>
    <property type="match status" value="1"/>
</dbReference>
<dbReference type="EC" id="7.1.2.2" evidence="18"/>
<dbReference type="Gene3D" id="2.130.10.10">
    <property type="entry name" value="YVTN repeat-like/Quinoprotein amine dehydrogenase"/>
    <property type="match status" value="2"/>
</dbReference>
<evidence type="ECO:0000256" key="16">
    <source>
        <dbReference type="ARBA" id="ARBA00023310"/>
    </source>
</evidence>
<dbReference type="HAMAP" id="MF_01347">
    <property type="entry name" value="ATP_synth_beta_bact"/>
    <property type="match status" value="1"/>
</dbReference>
<feature type="compositionally biased region" description="Basic and acidic residues" evidence="19">
    <location>
        <begin position="223"/>
        <end position="233"/>
    </location>
</feature>
<dbReference type="PRINTS" id="PR00081">
    <property type="entry name" value="GDHRDH"/>
</dbReference>
<dbReference type="GO" id="GO:0000030">
    <property type="term" value="F:mannosyltransferase activity"/>
    <property type="evidence" value="ECO:0007669"/>
    <property type="project" value="InterPro"/>
</dbReference>
<dbReference type="InterPro" id="IPR020904">
    <property type="entry name" value="Sc_DH/Rdtase_CS"/>
</dbReference>
<keyword evidence="20" id="KW-1133">Transmembrane helix</keyword>
<dbReference type="GO" id="GO:0005847">
    <property type="term" value="C:mRNA cleavage and polyadenylation specificity factor complex"/>
    <property type="evidence" value="ECO:0007669"/>
    <property type="project" value="TreeGrafter"/>
</dbReference>
<dbReference type="EMBL" id="LR900280">
    <property type="protein sequence ID" value="CAD7245033.1"/>
    <property type="molecule type" value="Genomic_DNA"/>
</dbReference>
<dbReference type="GO" id="GO:0031124">
    <property type="term" value="P:mRNA 3'-end processing"/>
    <property type="evidence" value="ECO:0007669"/>
    <property type="project" value="InterPro"/>
</dbReference>
<evidence type="ECO:0000256" key="18">
    <source>
        <dbReference type="RuleBase" id="RU003553"/>
    </source>
</evidence>
<evidence type="ECO:0000256" key="7">
    <source>
        <dbReference type="ARBA" id="ARBA00022741"/>
    </source>
</evidence>
<dbReference type="FunFam" id="2.40.10.170:FF:000004">
    <property type="entry name" value="ATP synthase subunit beta"/>
    <property type="match status" value="1"/>
</dbReference>
<keyword evidence="12" id="KW-0406">Ion transport</keyword>
<dbReference type="Gene3D" id="1.10.1140.10">
    <property type="entry name" value="Bovine Mitochondrial F1-atpase, Atp Synthase Beta Chain, Chain D, domain 3"/>
    <property type="match status" value="1"/>
</dbReference>
<dbReference type="Gene3D" id="3.40.50.720">
    <property type="entry name" value="NAD(P)-binding Rossmann-like Domain"/>
    <property type="match status" value="2"/>
</dbReference>
<dbReference type="Pfam" id="PF13561">
    <property type="entry name" value="adh_short_C2"/>
    <property type="match status" value="1"/>
</dbReference>
<dbReference type="Pfam" id="PF00006">
    <property type="entry name" value="ATP-synt_ab"/>
    <property type="match status" value="1"/>
</dbReference>
<evidence type="ECO:0000256" key="15">
    <source>
        <dbReference type="ARBA" id="ARBA00023242"/>
    </source>
</evidence>
<evidence type="ECO:0000256" key="3">
    <source>
        <dbReference type="ARBA" id="ARBA00008936"/>
    </source>
</evidence>
<dbReference type="SUPFAM" id="SSF51735">
    <property type="entry name" value="NAD(P)-binding Rossmann-fold domains"/>
    <property type="match status" value="1"/>
</dbReference>
<comment type="subunit">
    <text evidence="18">F-type ATPases have 2 components, CF(1) - the catalytic core - and CF(0) - the membrane proton channel. CF(1) and CF(0) have multiple subunits.</text>
</comment>
<keyword evidence="6" id="KW-0677">Repeat</keyword>
<dbReference type="SMART" id="SM00382">
    <property type="entry name" value="AAA"/>
    <property type="match status" value="1"/>
</dbReference>
<keyword evidence="20" id="KW-0812">Transmembrane</keyword>
<evidence type="ECO:0000256" key="1">
    <source>
        <dbReference type="ARBA" id="ARBA00004123"/>
    </source>
</evidence>
<name>A0A7R8X6P4_9CRUS</name>
<feature type="compositionally biased region" description="Polar residues" evidence="19">
    <location>
        <begin position="883"/>
        <end position="894"/>
    </location>
</feature>
<feature type="transmembrane region" description="Helical" evidence="20">
    <location>
        <begin position="1634"/>
        <end position="1650"/>
    </location>
</feature>
<dbReference type="FunFam" id="3.40.50.720:FF:000084">
    <property type="entry name" value="Short-chain dehydrogenase reductase"/>
    <property type="match status" value="1"/>
</dbReference>
<feature type="repeat" description="WD" evidence="17">
    <location>
        <begin position="580"/>
        <end position="621"/>
    </location>
</feature>
<dbReference type="FunFam" id="2.130.10.10:FF:000237">
    <property type="entry name" value="Flowering time control protein FY"/>
    <property type="match status" value="1"/>
</dbReference>
<comment type="function">
    <text evidence="18">Produces ATP from ADP in the presence of a proton gradient across the membrane.</text>
</comment>
<dbReference type="GO" id="GO:0005524">
    <property type="term" value="F:ATP binding"/>
    <property type="evidence" value="ECO:0007669"/>
    <property type="project" value="UniProtKB-KW"/>
</dbReference>
<keyword evidence="16 18" id="KW-0066">ATP synthesis</keyword>
<dbReference type="InterPro" id="IPR036121">
    <property type="entry name" value="ATPase_F1/V1/A1_a/bsu_N_sf"/>
</dbReference>
<feature type="repeat" description="WD" evidence="17">
    <location>
        <begin position="494"/>
        <end position="526"/>
    </location>
</feature>
<evidence type="ECO:0000256" key="4">
    <source>
        <dbReference type="ARBA" id="ARBA00022448"/>
    </source>
</evidence>
<keyword evidence="23" id="KW-1185">Reference proteome</keyword>
<dbReference type="InterPro" id="IPR015943">
    <property type="entry name" value="WD40/YVTN_repeat-like_dom_sf"/>
</dbReference>
<feature type="repeat" description="WD" evidence="17">
    <location>
        <begin position="667"/>
        <end position="698"/>
    </location>
</feature>
<organism evidence="22">
    <name type="scientific">Darwinula stevensoni</name>
    <dbReference type="NCBI Taxonomy" id="69355"/>
    <lineage>
        <taxon>Eukaryota</taxon>
        <taxon>Metazoa</taxon>
        <taxon>Ecdysozoa</taxon>
        <taxon>Arthropoda</taxon>
        <taxon>Crustacea</taxon>
        <taxon>Oligostraca</taxon>
        <taxon>Ostracoda</taxon>
        <taxon>Podocopa</taxon>
        <taxon>Podocopida</taxon>
        <taxon>Darwinulocopina</taxon>
        <taxon>Darwinuloidea</taxon>
        <taxon>Darwinulidae</taxon>
        <taxon>Darwinula</taxon>
    </lineage>
</organism>
<evidence type="ECO:0000256" key="2">
    <source>
        <dbReference type="ARBA" id="ARBA00004370"/>
    </source>
</evidence>
<keyword evidence="4" id="KW-0813">Transport</keyword>
<keyword evidence="10" id="KW-1278">Translocase</keyword>
<evidence type="ECO:0000313" key="23">
    <source>
        <dbReference type="Proteomes" id="UP000677054"/>
    </source>
</evidence>
<dbReference type="InterPro" id="IPR005722">
    <property type="entry name" value="ATP_synth_F1_bsu"/>
</dbReference>
<keyword evidence="9 18" id="KW-0067">ATP-binding</keyword>
<dbReference type="Gene3D" id="3.40.50.300">
    <property type="entry name" value="P-loop containing nucleotide triphosphate hydrolases"/>
    <property type="match status" value="1"/>
</dbReference>
<dbReference type="PROSITE" id="PS50082">
    <property type="entry name" value="WD_REPEATS_2"/>
    <property type="match status" value="6"/>
</dbReference>
<comment type="subcellular location">
    <subcellularLocation>
        <location evidence="2">Membrane</location>
    </subcellularLocation>
    <subcellularLocation>
        <location evidence="1">Nucleus</location>
    </subcellularLocation>
</comment>
<feature type="transmembrane region" description="Helical" evidence="20">
    <location>
        <begin position="1768"/>
        <end position="1784"/>
    </location>
</feature>
<accession>A0A7R8X6P4</accession>
<dbReference type="SUPFAM" id="SSF50978">
    <property type="entry name" value="WD40 repeat-like"/>
    <property type="match status" value="1"/>
</dbReference>
<comment type="catalytic activity">
    <reaction evidence="18">
        <text>ATP + H2O + 4 H(+)(in) = ADP + phosphate + 5 H(+)(out)</text>
        <dbReference type="Rhea" id="RHEA:57720"/>
        <dbReference type="ChEBI" id="CHEBI:15377"/>
        <dbReference type="ChEBI" id="CHEBI:15378"/>
        <dbReference type="ChEBI" id="CHEBI:30616"/>
        <dbReference type="ChEBI" id="CHEBI:43474"/>
        <dbReference type="ChEBI" id="CHEBI:456216"/>
        <dbReference type="EC" id="7.1.2.2"/>
    </reaction>
</comment>
<protein>
    <recommendedName>
        <fullName evidence="18">ATP synthase subunit beta</fullName>
        <ecNumber evidence="18">7.1.2.2</ecNumber>
    </recommendedName>
</protein>
<feature type="region of interest" description="Disordered" evidence="19">
    <location>
        <begin position="198"/>
        <end position="243"/>
    </location>
</feature>
<feature type="region of interest" description="Disordered" evidence="19">
    <location>
        <begin position="757"/>
        <end position="1052"/>
    </location>
</feature>
<dbReference type="PROSITE" id="PS00152">
    <property type="entry name" value="ATPASE_ALPHA_BETA"/>
    <property type="match status" value="1"/>
</dbReference>
<feature type="compositionally biased region" description="Polar residues" evidence="19">
    <location>
        <begin position="207"/>
        <end position="217"/>
    </location>
</feature>
<keyword evidence="13 20" id="KW-0472">Membrane</keyword>
<evidence type="ECO:0000256" key="13">
    <source>
        <dbReference type="ARBA" id="ARBA00023136"/>
    </source>
</evidence>
<feature type="transmembrane region" description="Helical" evidence="20">
    <location>
        <begin position="1744"/>
        <end position="1761"/>
    </location>
</feature>
<dbReference type="Proteomes" id="UP000677054">
    <property type="component" value="Unassembled WGS sequence"/>
</dbReference>
<evidence type="ECO:0000256" key="6">
    <source>
        <dbReference type="ARBA" id="ARBA00022737"/>
    </source>
</evidence>
<dbReference type="CDD" id="cd01133">
    <property type="entry name" value="F1-ATPase_beta_CD"/>
    <property type="match status" value="1"/>
</dbReference>
<feature type="domain" description="AAA+ ATPase" evidence="21">
    <location>
        <begin position="1192"/>
        <end position="1462"/>
    </location>
</feature>
<evidence type="ECO:0000256" key="17">
    <source>
        <dbReference type="PROSITE-ProRule" id="PRU00221"/>
    </source>
</evidence>
<comment type="similarity">
    <text evidence="3">Belongs to the ATPase alpha/beta chains family.</text>
</comment>
<gene>
    <name evidence="22" type="ORF">DSTB1V02_LOCUS4912</name>
</gene>
<keyword evidence="14 18" id="KW-0139">CF(1)</keyword>
<feature type="repeat" description="WD" evidence="17">
    <location>
        <begin position="411"/>
        <end position="443"/>
    </location>
</feature>
<dbReference type="Pfam" id="PF02874">
    <property type="entry name" value="ATP-synt_ab_N"/>
    <property type="match status" value="1"/>
</dbReference>
<dbReference type="SUPFAM" id="SSF50615">
    <property type="entry name" value="N-terminal domain of alpha and beta subunits of F1 ATP synthase"/>
    <property type="match status" value="1"/>
</dbReference>
<evidence type="ECO:0000256" key="20">
    <source>
        <dbReference type="SAM" id="Phobius"/>
    </source>
</evidence>
<evidence type="ECO:0000256" key="12">
    <source>
        <dbReference type="ARBA" id="ARBA00023065"/>
    </source>
</evidence>
<dbReference type="Pfam" id="PF00400">
    <property type="entry name" value="WD40"/>
    <property type="match status" value="6"/>
</dbReference>
<dbReference type="InterPro" id="IPR036322">
    <property type="entry name" value="WD40_repeat_dom_sf"/>
</dbReference>
<dbReference type="CDD" id="cd18115">
    <property type="entry name" value="ATP-synt_F1_beta_N"/>
    <property type="match status" value="1"/>
</dbReference>
<proteinExistence type="inferred from homology"/>
<dbReference type="NCBIfam" id="TIGR01039">
    <property type="entry name" value="atpD"/>
    <property type="match status" value="1"/>
</dbReference>
<keyword evidence="8" id="KW-0375">Hydrogen ion transport</keyword>
<feature type="repeat" description="WD" evidence="17">
    <location>
        <begin position="623"/>
        <end position="665"/>
    </location>
</feature>
<dbReference type="InterPro" id="IPR055190">
    <property type="entry name" value="ATP-synt_VA_C"/>
</dbReference>
<dbReference type="PANTHER" id="PTHR22836:SF0">
    <property type="entry name" value="PRE-MRNA 3' END PROCESSING PROTEIN WDR33"/>
    <property type="match status" value="1"/>
</dbReference>
<dbReference type="InterPro" id="IPR003593">
    <property type="entry name" value="AAA+_ATPase"/>
</dbReference>
<dbReference type="InterPro" id="IPR027417">
    <property type="entry name" value="P-loop_NTPase"/>
</dbReference>
<evidence type="ECO:0000259" key="21">
    <source>
        <dbReference type="SMART" id="SM00382"/>
    </source>
</evidence>
<dbReference type="CDD" id="cd18110">
    <property type="entry name" value="ATP-synt_F1_beta_C"/>
    <property type="match status" value="1"/>
</dbReference>
<dbReference type="InterPro" id="IPR045245">
    <property type="entry name" value="Pfs2-like"/>
</dbReference>
<evidence type="ECO:0000313" key="22">
    <source>
        <dbReference type="EMBL" id="CAD7245033.1"/>
    </source>
</evidence>
<keyword evidence="7 18" id="KW-0547">Nucleotide-binding</keyword>
<dbReference type="SUPFAM" id="SSF47917">
    <property type="entry name" value="C-terminal domain of alpha and beta subunits of F1 ATP synthase"/>
    <property type="match status" value="1"/>
</dbReference>
<dbReference type="InterPro" id="IPR020003">
    <property type="entry name" value="ATPase_a/bsu_AS"/>
</dbReference>
<dbReference type="Pfam" id="PF05208">
    <property type="entry name" value="ALG3"/>
    <property type="match status" value="2"/>
</dbReference>
<keyword evidence="11" id="KW-0560">Oxidoreductase</keyword>
<sequence length="2077" mass="231151">MLSGINIQLTAKEDTVVVLNLQDICHELLCACIDFLMDFLANGRKVLMPKHKEIIHPHLLFLESSSAQLLNFYCLQKKKPSIKNLTTYNKLANKRRETNPFRKTPEYNLANGNDSEVAFAGNRIEPVELSPLIDRIIEWVQETVNGSLDQSKLLLHRKCILLKDEDGLNHGGGRNTLPKESILRQDLQTPLLPTITTLGFTDEPPDDNSSSTSTATPLQIEPTEDKFYKEEPSNTKQNTKHGEVMRAAKQGCNMSTVYNAVYSNQEGQIVLGSLRCESFLSHMKHFLHVTGHCVPGPRYTNRYPRPMDRQRGMGGGGQPAGQPYRGGFPLRGPLDLMEFDGKRLRKSIMRKTVDYNSSIIRVLENRTWQRDFYDRRWLQPDSCYVPHLVTPANMLDMPLNAVTTKFVRTATNKMRCPIFCMAWTPEGRRLVTGASSGEFTLWNGLTFNFETILQAHDSPVRSMMWSHNGLWMVTGDHSGYIKYWQMNMNNVKMFQAHKEALRGISFSPTDQKFATCSDDGTVRVWDFARCHEERILRGHGADVKCVDWHPQRGLVISGSKDSQQPIKLWDPKTGQSISTLHAHKSTVMDLKWNENGNWLITASRDHLLKLFDLRKLNQEVQVFRGHKKEASCVSWHPVHEGLFASGGSDGSLMFWHVGTEKELGCLEQAHDSIIWALAWHPLGHILCSGSNDHSSRFWTRNRPGDTMRDKFNLNTLPIGVLSIDDTSMEDGNDELLAVIPGMGPEDKLPLDINMGGDGLHNQHGHGGDLGIPGLETGEDGRPIKKMPYAKPIPKSFQQSWNEVRKMPLLPEPHSYSKDGSGPPRSSGRMRRPPQESQGGMPPRKGLLGDAPQGYPSGQPTSLSKKRLMNSGEDQEEDVDQRVNHFSSQPQSSNHHMGGGDTDLRSLPTQHTGDRDMRTSYSAVGDQDMRSGPMTRDQDMRGGSMIRDQDMRGGSQNQDEDFRVLSSSHRQWNDGLNHVDSDQQEDYDTRPQPGPMRRGRGRWEGGAGYYHDGPPRGRGMGSRGRGEGRPPFRRGRDKSQYATQAQPKAASGRSVGKVVAVIGAVVDVQFDDALPPILNALEVQNRKPRLILEVAQHLGESTVRTIAMDGTEGLVRGQDCVDTGTPICIPVGPETLGRIINVIGEPIDERGPVNTDLRAGIHAEAPEFVEMNVAQEILVTGIKVVDLLAPYVKGGKIGLFGGAGVGKTVLIMELINNVAKAHGGYSVFAGVGERTREGNDLYHEMIESGVISLKDKTSKVALVYGQMNEPPGARARVALTGLTVAEYFRDQEGQDVLLFIDNIFRFTQAGSEVSALLGRIPSAVGYQPTLATDMGTMQERITTTKKGSITSVQAIYVPADDLTDPAPATTFAHLDATTVLSRAIAELGIYPAVDPLDSTSRIMDPNVIGHEHYEVARGVQKILQDYKSLQDIIAILGMDELSEDDKLTVARARKIQRFLSQPFQVAEVFTGHLGKLVPIEDTIKVSHFLQQGFKKILDGEMDHLPEIAFYMVGDISEVVAKAERLAEQTAISRKQGKSDAKEKVHWVGGIRKKLQWQWLWLRSNILHVIQEAPWVPEWTWFVASILLVGEAILNPLIIHNVPYTEIDWQAYMEEVEGFHNGTWDYSQLKGSTGPLVYPAGFLYIFLALYYVTSAGKNLLVAQYIFAFIYLATLALVFRLFAKANKVPPYMLAFLCCTSYRIHSIYVLRLFNDPIAMLFLYAALNAFVSNRWSLGSLLGVSVKMNVLLYAPALLAAYLLVLGLKETIRQLIICASVQLILGLPFLLENPVAYINGAFNFGRVFLFKWTSYACLHQAVNLDISCQLFLLPLFTCNFIGICMSRSLHYQFYVWYFHTLPYLLSCIQIRHRDKIGLAIAKRLAEDGAKVMVSSRKRSNVDATVERLKSLGLAVEGTRCHVGHPEHRKNLIAECPEDSWDKIFDVNVKAAFLLTKEIVPIMEKRGGGSIVFVSSIAAYDAIPMLGPYSVSKTALLGLTKALAKELGSSNIRVNAIAPGIIQTKFSSALTENEELQQKFLESTALHRIGTPTEMGGLVSFLCSQDASYITGETFVAAGGMTSKL</sequence>
<feature type="transmembrane region" description="Helical" evidence="20">
    <location>
        <begin position="1657"/>
        <end position="1679"/>
    </location>
</feature>
<dbReference type="GO" id="GO:0045259">
    <property type="term" value="C:proton-transporting ATP synthase complex"/>
    <property type="evidence" value="ECO:0007669"/>
    <property type="project" value="UniProtKB-KW"/>
</dbReference>
<dbReference type="InterPro" id="IPR001680">
    <property type="entry name" value="WD40_rpt"/>
</dbReference>
<dbReference type="InterPro" id="IPR036291">
    <property type="entry name" value="NAD(P)-bd_dom_sf"/>
</dbReference>